<dbReference type="GO" id="GO:0006633">
    <property type="term" value="P:fatty acid biosynthetic process"/>
    <property type="evidence" value="ECO:0007669"/>
    <property type="project" value="TreeGrafter"/>
</dbReference>
<dbReference type="STRING" id="3871.A0A4P1RG80"/>
<proteinExistence type="predicted"/>
<dbReference type="InterPro" id="IPR002020">
    <property type="entry name" value="Citrate_synthase"/>
</dbReference>
<dbReference type="Proteomes" id="UP000188354">
    <property type="component" value="Chromosome LG06"/>
</dbReference>
<name>A0A4P1RG80_LUPAN</name>
<sequence length="133" mass="15893">MIKNRDNKDKRVELLQKFAHTHFPSMKYMEYAVKVETCTLTKASNLVRNLDDAIGSLFLDLLVDSGMFSKQEIDEIVEIDYLNELFVLTCSIGLIRRNFDQKRLKQPLYCHPWENVLYTKWEDFVWLKEHHHT</sequence>
<dbReference type="Gramene" id="OIW10374">
    <property type="protein sequence ID" value="OIW10374"/>
    <property type="gene ID" value="TanjilG_28125"/>
</dbReference>
<dbReference type="AlphaFoldDB" id="A0A4P1RG80"/>
<dbReference type="InterPro" id="IPR016143">
    <property type="entry name" value="Citrate_synth-like_sm_a-sub"/>
</dbReference>
<dbReference type="InterPro" id="IPR036969">
    <property type="entry name" value="Citrate_synthase_sf"/>
</dbReference>
<dbReference type="PANTHER" id="PTHR23118:SF42">
    <property type="entry name" value="ATP-CITRATE SYNTHASE"/>
    <property type="match status" value="1"/>
</dbReference>
<dbReference type="PANTHER" id="PTHR23118">
    <property type="entry name" value="ATP-CITRATE SYNTHASE"/>
    <property type="match status" value="1"/>
</dbReference>
<dbReference type="KEGG" id="lang:109350433"/>
<protein>
    <submittedName>
        <fullName evidence="1">Uncharacterized protein</fullName>
    </submittedName>
</protein>
<dbReference type="OrthoDB" id="1427015at2759"/>
<keyword evidence="2" id="KW-1185">Reference proteome</keyword>
<evidence type="ECO:0000313" key="2">
    <source>
        <dbReference type="Proteomes" id="UP000188354"/>
    </source>
</evidence>
<dbReference type="Gene3D" id="1.10.230.10">
    <property type="entry name" value="Cytochrome P450-Terp, domain 2"/>
    <property type="match status" value="1"/>
</dbReference>
<dbReference type="GO" id="GO:0005829">
    <property type="term" value="C:cytosol"/>
    <property type="evidence" value="ECO:0007669"/>
    <property type="project" value="TreeGrafter"/>
</dbReference>
<accession>A0A4P1RG80</accession>
<evidence type="ECO:0000313" key="1">
    <source>
        <dbReference type="EMBL" id="OIW10374.1"/>
    </source>
</evidence>
<dbReference type="EMBL" id="CM007366">
    <property type="protein sequence ID" value="OIW10374.1"/>
    <property type="molecule type" value="Genomic_DNA"/>
</dbReference>
<dbReference type="GO" id="GO:0003878">
    <property type="term" value="F:ATP citrate synthase activity"/>
    <property type="evidence" value="ECO:0007669"/>
    <property type="project" value="TreeGrafter"/>
</dbReference>
<reference evidence="1 2" key="1">
    <citation type="journal article" date="2017" name="Plant Biotechnol. J.">
        <title>A comprehensive draft genome sequence for lupin (Lupinus angustifolius), an emerging health food: insights into plant-microbe interactions and legume evolution.</title>
        <authorList>
            <person name="Hane J.K."/>
            <person name="Ming Y."/>
            <person name="Kamphuis L.G."/>
            <person name="Nelson M.N."/>
            <person name="Garg G."/>
            <person name="Atkins C.A."/>
            <person name="Bayer P.E."/>
            <person name="Bravo A."/>
            <person name="Bringans S."/>
            <person name="Cannon S."/>
            <person name="Edwards D."/>
            <person name="Foley R."/>
            <person name="Gao L.L."/>
            <person name="Harrison M.J."/>
            <person name="Huang W."/>
            <person name="Hurgobin B."/>
            <person name="Li S."/>
            <person name="Liu C.W."/>
            <person name="McGrath A."/>
            <person name="Morahan G."/>
            <person name="Murray J."/>
            <person name="Weller J."/>
            <person name="Jian J."/>
            <person name="Singh K.B."/>
        </authorList>
    </citation>
    <scope>NUCLEOTIDE SEQUENCE [LARGE SCALE GENOMIC DNA]</scope>
    <source>
        <strain evidence="2">cv. Tanjil</strain>
        <tissue evidence="1">Whole plant</tissue>
    </source>
</reference>
<gene>
    <name evidence="1" type="ORF">TanjilG_28125</name>
</gene>
<organism evidence="1 2">
    <name type="scientific">Lupinus angustifolius</name>
    <name type="common">Narrow-leaved blue lupine</name>
    <dbReference type="NCBI Taxonomy" id="3871"/>
    <lineage>
        <taxon>Eukaryota</taxon>
        <taxon>Viridiplantae</taxon>
        <taxon>Streptophyta</taxon>
        <taxon>Embryophyta</taxon>
        <taxon>Tracheophyta</taxon>
        <taxon>Spermatophyta</taxon>
        <taxon>Magnoliopsida</taxon>
        <taxon>eudicotyledons</taxon>
        <taxon>Gunneridae</taxon>
        <taxon>Pentapetalae</taxon>
        <taxon>rosids</taxon>
        <taxon>fabids</taxon>
        <taxon>Fabales</taxon>
        <taxon>Fabaceae</taxon>
        <taxon>Papilionoideae</taxon>
        <taxon>50 kb inversion clade</taxon>
        <taxon>genistoids sensu lato</taxon>
        <taxon>core genistoids</taxon>
        <taxon>Genisteae</taxon>
        <taxon>Lupinus</taxon>
    </lineage>
</organism>
<dbReference type="SUPFAM" id="SSF48256">
    <property type="entry name" value="Citrate synthase"/>
    <property type="match status" value="1"/>
</dbReference>
<dbReference type="GO" id="GO:0006085">
    <property type="term" value="P:acetyl-CoA biosynthetic process"/>
    <property type="evidence" value="ECO:0007669"/>
    <property type="project" value="TreeGrafter"/>
</dbReference>